<gene>
    <name evidence="2" type="ORF">L195_g009198</name>
</gene>
<sequence length="55" mass="6136">MTTEPTNTATTGRTVSAHRPPQNSEHRRGRGQPETQGSSKSQQIWTPTETQVFIK</sequence>
<proteinExistence type="predicted"/>
<comment type="caution">
    <text evidence="2">The sequence shown here is derived from an EMBL/GenBank/DDBJ whole genome shotgun (WGS) entry which is preliminary data.</text>
</comment>
<feature type="non-terminal residue" evidence="2">
    <location>
        <position position="55"/>
    </location>
</feature>
<feature type="compositionally biased region" description="Polar residues" evidence="1">
    <location>
        <begin position="1"/>
        <end position="14"/>
    </location>
</feature>
<accession>A0A2K3PBB3</accession>
<evidence type="ECO:0000313" key="2">
    <source>
        <dbReference type="EMBL" id="PNY12566.1"/>
    </source>
</evidence>
<dbReference type="AlphaFoldDB" id="A0A2K3PBB3"/>
<feature type="compositionally biased region" description="Polar residues" evidence="1">
    <location>
        <begin position="33"/>
        <end position="55"/>
    </location>
</feature>
<reference evidence="2 3" key="2">
    <citation type="journal article" date="2017" name="Front. Plant Sci.">
        <title>Gene Classification and Mining of Molecular Markers Useful in Red Clover (Trifolium pratense) Breeding.</title>
        <authorList>
            <person name="Istvanek J."/>
            <person name="Dluhosova J."/>
            <person name="Dluhos P."/>
            <person name="Patkova L."/>
            <person name="Nedelnik J."/>
            <person name="Repkova J."/>
        </authorList>
    </citation>
    <scope>NUCLEOTIDE SEQUENCE [LARGE SCALE GENOMIC DNA]</scope>
    <source>
        <strain evidence="3">cv. Tatra</strain>
        <tissue evidence="2">Young leaves</tissue>
    </source>
</reference>
<evidence type="ECO:0000313" key="3">
    <source>
        <dbReference type="Proteomes" id="UP000236291"/>
    </source>
</evidence>
<feature type="region of interest" description="Disordered" evidence="1">
    <location>
        <begin position="1"/>
        <end position="55"/>
    </location>
</feature>
<protein>
    <submittedName>
        <fullName evidence="2">Uncharacterized protein</fullName>
    </submittedName>
</protein>
<dbReference type="Proteomes" id="UP000236291">
    <property type="component" value="Unassembled WGS sequence"/>
</dbReference>
<dbReference type="EMBL" id="ASHM01005378">
    <property type="protein sequence ID" value="PNY12566.1"/>
    <property type="molecule type" value="Genomic_DNA"/>
</dbReference>
<organism evidence="2 3">
    <name type="scientific">Trifolium pratense</name>
    <name type="common">Red clover</name>
    <dbReference type="NCBI Taxonomy" id="57577"/>
    <lineage>
        <taxon>Eukaryota</taxon>
        <taxon>Viridiplantae</taxon>
        <taxon>Streptophyta</taxon>
        <taxon>Embryophyta</taxon>
        <taxon>Tracheophyta</taxon>
        <taxon>Spermatophyta</taxon>
        <taxon>Magnoliopsida</taxon>
        <taxon>eudicotyledons</taxon>
        <taxon>Gunneridae</taxon>
        <taxon>Pentapetalae</taxon>
        <taxon>rosids</taxon>
        <taxon>fabids</taxon>
        <taxon>Fabales</taxon>
        <taxon>Fabaceae</taxon>
        <taxon>Papilionoideae</taxon>
        <taxon>50 kb inversion clade</taxon>
        <taxon>NPAAA clade</taxon>
        <taxon>Hologalegina</taxon>
        <taxon>IRL clade</taxon>
        <taxon>Trifolieae</taxon>
        <taxon>Trifolium</taxon>
    </lineage>
</organism>
<reference evidence="2 3" key="1">
    <citation type="journal article" date="2014" name="Am. J. Bot.">
        <title>Genome assembly and annotation for red clover (Trifolium pratense; Fabaceae).</title>
        <authorList>
            <person name="Istvanek J."/>
            <person name="Jaros M."/>
            <person name="Krenek A."/>
            <person name="Repkova J."/>
        </authorList>
    </citation>
    <scope>NUCLEOTIDE SEQUENCE [LARGE SCALE GENOMIC DNA]</scope>
    <source>
        <strain evidence="3">cv. Tatra</strain>
        <tissue evidence="2">Young leaves</tissue>
    </source>
</reference>
<name>A0A2K3PBB3_TRIPR</name>
<evidence type="ECO:0000256" key="1">
    <source>
        <dbReference type="SAM" id="MobiDB-lite"/>
    </source>
</evidence>